<protein>
    <submittedName>
        <fullName evidence="2">Uncharacterized protein</fullName>
    </submittedName>
</protein>
<gene>
    <name evidence="2" type="ORF">SAMN04488045_0083</name>
</gene>
<keyword evidence="1" id="KW-1133">Transmembrane helix</keyword>
<evidence type="ECO:0000313" key="3">
    <source>
        <dbReference type="Proteomes" id="UP000236752"/>
    </source>
</evidence>
<proteinExistence type="predicted"/>
<feature type="transmembrane region" description="Helical" evidence="1">
    <location>
        <begin position="12"/>
        <end position="31"/>
    </location>
</feature>
<reference evidence="2 3" key="1">
    <citation type="submission" date="2016-10" db="EMBL/GenBank/DDBJ databases">
        <authorList>
            <person name="de Groot N.N."/>
        </authorList>
    </citation>
    <scope>NUCLEOTIDE SEQUENCE [LARGE SCALE GENOMIC DNA]</scope>
    <source>
        <strain evidence="2 3">DSM 26915</strain>
    </source>
</reference>
<dbReference type="EMBL" id="FNUZ01000001">
    <property type="protein sequence ID" value="SEF44839.1"/>
    <property type="molecule type" value="Genomic_DNA"/>
</dbReference>
<organism evidence="2 3">
    <name type="scientific">Thalassococcus halodurans</name>
    <dbReference type="NCBI Taxonomy" id="373675"/>
    <lineage>
        <taxon>Bacteria</taxon>
        <taxon>Pseudomonadati</taxon>
        <taxon>Pseudomonadota</taxon>
        <taxon>Alphaproteobacteria</taxon>
        <taxon>Rhodobacterales</taxon>
        <taxon>Roseobacteraceae</taxon>
        <taxon>Thalassococcus</taxon>
    </lineage>
</organism>
<accession>A0A1H5S2M2</accession>
<evidence type="ECO:0000313" key="2">
    <source>
        <dbReference type="EMBL" id="SEF44839.1"/>
    </source>
</evidence>
<keyword evidence="3" id="KW-1185">Reference proteome</keyword>
<sequence length="78" mass="8407">MRRSIRTGRSTGEVISSFAFALVGLWLMSGAASTSDVLIRLLLGICALACFAGAFRFQIARLVDKVRSHLHDGENGNP</sequence>
<dbReference type="AlphaFoldDB" id="A0A1H5S2M2"/>
<keyword evidence="1" id="KW-0812">Transmembrane</keyword>
<keyword evidence="1" id="KW-0472">Membrane</keyword>
<dbReference type="Proteomes" id="UP000236752">
    <property type="component" value="Unassembled WGS sequence"/>
</dbReference>
<evidence type="ECO:0000256" key="1">
    <source>
        <dbReference type="SAM" id="Phobius"/>
    </source>
</evidence>
<feature type="transmembrane region" description="Helical" evidence="1">
    <location>
        <begin position="37"/>
        <end position="57"/>
    </location>
</feature>
<name>A0A1H5S2M2_9RHOB</name>